<evidence type="ECO:0000256" key="4">
    <source>
        <dbReference type="ARBA" id="ARBA00022989"/>
    </source>
</evidence>
<protein>
    <recommendedName>
        <fullName evidence="9">Cell division protein</fullName>
    </recommendedName>
</protein>
<dbReference type="EMBL" id="MDKC01000036">
    <property type="protein sequence ID" value="ODG89939.1"/>
    <property type="molecule type" value="Genomic_DNA"/>
</dbReference>
<reference evidence="7 8" key="1">
    <citation type="submission" date="2016-07" db="EMBL/GenBank/DDBJ databases">
        <authorList>
            <person name="Townsley L."/>
            <person name="Shank E.A."/>
        </authorList>
    </citation>
    <scope>NUCLEOTIDE SEQUENCE [LARGE SCALE GENOMIC DNA]</scope>
    <source>
        <strain evidence="7 8">CH01</strain>
    </source>
</reference>
<feature type="transmembrane region" description="Helical" evidence="6">
    <location>
        <begin position="145"/>
        <end position="161"/>
    </location>
</feature>
<feature type="transmembrane region" description="Helical" evidence="6">
    <location>
        <begin position="205"/>
        <end position="226"/>
    </location>
</feature>
<proteinExistence type="predicted"/>
<keyword evidence="2 6" id="KW-0812">Transmembrane</keyword>
<comment type="caution">
    <text evidence="7">The sequence shown here is derived from an EMBL/GenBank/DDBJ whole genome shotgun (WGS) entry which is preliminary data.</text>
</comment>
<evidence type="ECO:0000256" key="5">
    <source>
        <dbReference type="ARBA" id="ARBA00023136"/>
    </source>
</evidence>
<evidence type="ECO:0000256" key="1">
    <source>
        <dbReference type="ARBA" id="ARBA00004141"/>
    </source>
</evidence>
<evidence type="ECO:0000256" key="3">
    <source>
        <dbReference type="ARBA" id="ARBA00022960"/>
    </source>
</evidence>
<feature type="transmembrane region" description="Helical" evidence="6">
    <location>
        <begin position="258"/>
        <end position="278"/>
    </location>
</feature>
<organism evidence="7 8">
    <name type="scientific">Gottfriedia luciferensis</name>
    <dbReference type="NCBI Taxonomy" id="178774"/>
    <lineage>
        <taxon>Bacteria</taxon>
        <taxon>Bacillati</taxon>
        <taxon>Bacillota</taxon>
        <taxon>Bacilli</taxon>
        <taxon>Bacillales</taxon>
        <taxon>Bacillaceae</taxon>
        <taxon>Gottfriedia</taxon>
    </lineage>
</organism>
<feature type="transmembrane region" description="Helical" evidence="6">
    <location>
        <begin position="233"/>
        <end position="252"/>
    </location>
</feature>
<evidence type="ECO:0008006" key="9">
    <source>
        <dbReference type="Google" id="ProtNLM"/>
    </source>
</evidence>
<feature type="transmembrane region" description="Helical" evidence="6">
    <location>
        <begin position="7"/>
        <end position="29"/>
    </location>
</feature>
<dbReference type="InterPro" id="IPR001182">
    <property type="entry name" value="FtsW/RodA"/>
</dbReference>
<feature type="transmembrane region" description="Helical" evidence="6">
    <location>
        <begin position="67"/>
        <end position="86"/>
    </location>
</feature>
<accession>A0ABX2ZN67</accession>
<name>A0ABX2ZN67_9BACI</name>
<gene>
    <name evidence="7" type="ORF">BED47_13800</name>
</gene>
<dbReference type="Proteomes" id="UP000094580">
    <property type="component" value="Unassembled WGS sequence"/>
</dbReference>
<keyword evidence="3" id="KW-0133">Cell shape</keyword>
<keyword evidence="8" id="KW-1185">Reference proteome</keyword>
<feature type="transmembrane region" description="Helical" evidence="6">
    <location>
        <begin position="35"/>
        <end position="55"/>
    </location>
</feature>
<feature type="transmembrane region" description="Helical" evidence="6">
    <location>
        <begin position="92"/>
        <end position="111"/>
    </location>
</feature>
<dbReference type="RefSeq" id="WP_069035268.1">
    <property type="nucleotide sequence ID" value="NZ_MDKC01000036.1"/>
</dbReference>
<evidence type="ECO:0000256" key="2">
    <source>
        <dbReference type="ARBA" id="ARBA00022692"/>
    </source>
</evidence>
<evidence type="ECO:0000256" key="6">
    <source>
        <dbReference type="SAM" id="Phobius"/>
    </source>
</evidence>
<evidence type="ECO:0000313" key="8">
    <source>
        <dbReference type="Proteomes" id="UP000094580"/>
    </source>
</evidence>
<feature type="transmembrane region" description="Helical" evidence="6">
    <location>
        <begin position="168"/>
        <end position="185"/>
    </location>
</feature>
<dbReference type="Pfam" id="PF01098">
    <property type="entry name" value="FTSW_RODA_SPOVE"/>
    <property type="match status" value="1"/>
</dbReference>
<keyword evidence="5 6" id="KW-0472">Membrane</keyword>
<sequence length="281" mass="31528">MLNFKKINLLPLVITMPALIIGVLAMINNQVSPSIYGQNILIAIVGGIISFLVLCRDQKSTKKKTNIIVITCILILFLLTFLDKGLHGVHRWIAIGPIRFNIALVFVPLVIIQLSNLIKSKPFWVTFGFSLFFTALLLFQPDASQLTAFTIAISFLLLNLKKNKSVQILFLIVFILLIILSWSHLDQLSSVSYVEDILSLVKKMGIGWLILAVISLLILLMPFFLFPPNSAKPLSFSLGIYFSISILSSFFGNFPVPIIGYRTSPFIGYLIAISWYVYNKK</sequence>
<comment type="subcellular location">
    <subcellularLocation>
        <location evidence="1">Membrane</location>
        <topology evidence="1">Multi-pass membrane protein</topology>
    </subcellularLocation>
</comment>
<keyword evidence="4 6" id="KW-1133">Transmembrane helix</keyword>
<evidence type="ECO:0000313" key="7">
    <source>
        <dbReference type="EMBL" id="ODG89939.1"/>
    </source>
</evidence>
<feature type="transmembrane region" description="Helical" evidence="6">
    <location>
        <begin position="123"/>
        <end position="139"/>
    </location>
</feature>